<dbReference type="Proteomes" id="UP000272908">
    <property type="component" value="Unassembled WGS sequence"/>
</dbReference>
<dbReference type="PANTHER" id="PTHR43540">
    <property type="entry name" value="PEROXYUREIDOACRYLATE/UREIDOACRYLATE AMIDOHYDROLASE-RELATED"/>
    <property type="match status" value="1"/>
</dbReference>
<dbReference type="SUPFAM" id="SSF52499">
    <property type="entry name" value="Isochorismatase-like hydrolases"/>
    <property type="match status" value="1"/>
</dbReference>
<dbReference type="GO" id="GO:0016787">
    <property type="term" value="F:hydrolase activity"/>
    <property type="evidence" value="ECO:0007669"/>
    <property type="project" value="UniProtKB-KW"/>
</dbReference>
<evidence type="ECO:0000256" key="1">
    <source>
        <dbReference type="ARBA" id="ARBA00022801"/>
    </source>
</evidence>
<evidence type="ECO:0000259" key="2">
    <source>
        <dbReference type="Pfam" id="PF00857"/>
    </source>
</evidence>
<dbReference type="Pfam" id="PF00857">
    <property type="entry name" value="Isochorismatase"/>
    <property type="match status" value="1"/>
</dbReference>
<reference evidence="4" key="1">
    <citation type="submission" date="2018-08" db="EMBL/GenBank/DDBJ databases">
        <authorList>
            <person name="Rodrigo-Torres L."/>
            <person name="Arahal R. D."/>
            <person name="Lucena T."/>
        </authorList>
    </citation>
    <scope>NUCLEOTIDE SEQUENCE [LARGE SCALE GENOMIC DNA]</scope>
    <source>
        <strain evidence="4">CECT 7235</strain>
    </source>
</reference>
<dbReference type="OrthoDB" id="7500697at2"/>
<protein>
    <submittedName>
        <fullName evidence="3">Maleamate amidohydrolase</fullName>
        <ecNumber evidence="3">3.5.1.107</ecNumber>
    </submittedName>
</protein>
<organism evidence="3 4">
    <name type="scientific">Roseinatronobacter ekhonensis</name>
    <dbReference type="NCBI Taxonomy" id="254356"/>
    <lineage>
        <taxon>Bacteria</taxon>
        <taxon>Pseudomonadati</taxon>
        <taxon>Pseudomonadota</taxon>
        <taxon>Alphaproteobacteria</taxon>
        <taxon>Rhodobacterales</taxon>
        <taxon>Paracoccaceae</taxon>
        <taxon>Roseinatronobacter</taxon>
    </lineage>
</organism>
<dbReference type="PANTHER" id="PTHR43540:SF1">
    <property type="entry name" value="ISOCHORISMATASE HYDROLASE"/>
    <property type="match status" value="1"/>
</dbReference>
<dbReference type="InterPro" id="IPR000868">
    <property type="entry name" value="Isochorismatase-like_dom"/>
</dbReference>
<dbReference type="InterPro" id="IPR036380">
    <property type="entry name" value="Isochorismatase-like_sf"/>
</dbReference>
<proteinExistence type="predicted"/>
<keyword evidence="4" id="KW-1185">Reference proteome</keyword>
<dbReference type="EMBL" id="UIHC01000020">
    <property type="protein sequence ID" value="SUZ32419.1"/>
    <property type="molecule type" value="Genomic_DNA"/>
</dbReference>
<dbReference type="Gene3D" id="3.40.50.850">
    <property type="entry name" value="Isochorismatase-like"/>
    <property type="match status" value="1"/>
</dbReference>
<gene>
    <name evidence="3" type="primary">nicF</name>
    <name evidence="3" type="ORF">ROE7235_02177</name>
</gene>
<dbReference type="InterPro" id="IPR050272">
    <property type="entry name" value="Isochorismatase-like_hydrls"/>
</dbReference>
<dbReference type="AlphaFoldDB" id="A0A3B0MS23"/>
<dbReference type="EC" id="3.5.1.107" evidence="3"/>
<feature type="domain" description="Isochorismatase-like" evidence="2">
    <location>
        <begin position="22"/>
        <end position="196"/>
    </location>
</feature>
<dbReference type="RefSeq" id="WP_121095489.1">
    <property type="nucleotide sequence ID" value="NZ_UIHC01000020.1"/>
</dbReference>
<keyword evidence="1 3" id="KW-0378">Hydrolase</keyword>
<evidence type="ECO:0000313" key="3">
    <source>
        <dbReference type="EMBL" id="SUZ32419.1"/>
    </source>
</evidence>
<sequence>MNETEIYRKQQMGGQIGKGKRTALIIVDFVNGFIDPEIFGGGNTLEAADATIPVLAAFRERKLPVIFTRIVYAEDGSDAGIWCEKAPRLSELTESNPASHVVDILAPRFGEIVIRKTQPSAFFDTNLGSLLRGQNVDAITVAGATTSGCVRATVVDAISANFRPTVISDCVGDRAQGPHEANLFDIQQKYANLVRSTELGSVLL</sequence>
<name>A0A3B0MS23_9RHOB</name>
<evidence type="ECO:0000313" key="4">
    <source>
        <dbReference type="Proteomes" id="UP000272908"/>
    </source>
</evidence>
<accession>A0A3B0MS23</accession>